<evidence type="ECO:0000313" key="2">
    <source>
        <dbReference type="Proteomes" id="UP000030645"/>
    </source>
</evidence>
<sequence length="244" mass="27389">MNSLQESPYSKDLNYVDTTASFDCYGNGPQMNTFYHLHYSNDSMSLPSIQAQQEYQTVCSQPSFPSDHFSPASVMDLSLPVDKPILNNGAESTLSMELWGQQLNNYADVKQENMMIQGQFSTTSPRMSLESPTISHQDKDLVLNLNDPCDRQFLMLIYNNNQLPNYSNMEDLSAEVPDPCYSKDYGHQTVANENSSGQFHPQTMSWAAHSDNLPHANFGMEDIAGNQNWLNPGSNFDSEINSSL</sequence>
<accession>W9SF72</accession>
<reference evidence="2" key="1">
    <citation type="submission" date="2013-01" db="EMBL/GenBank/DDBJ databases">
        <title>Draft Genome Sequence of a Mulberry Tree, Morus notabilis C.K. Schneid.</title>
        <authorList>
            <person name="He N."/>
            <person name="Zhao S."/>
        </authorList>
    </citation>
    <scope>NUCLEOTIDE SEQUENCE</scope>
</reference>
<dbReference type="EMBL" id="KE646076">
    <property type="protein sequence ID" value="EXC66322.1"/>
    <property type="molecule type" value="Genomic_DNA"/>
</dbReference>
<gene>
    <name evidence="1" type="ORF">L484_000111</name>
</gene>
<proteinExistence type="predicted"/>
<name>W9SF72_9ROSA</name>
<dbReference type="AlphaFoldDB" id="W9SF72"/>
<keyword evidence="2" id="KW-1185">Reference proteome</keyword>
<organism evidence="1 2">
    <name type="scientific">Morus notabilis</name>
    <dbReference type="NCBI Taxonomy" id="981085"/>
    <lineage>
        <taxon>Eukaryota</taxon>
        <taxon>Viridiplantae</taxon>
        <taxon>Streptophyta</taxon>
        <taxon>Embryophyta</taxon>
        <taxon>Tracheophyta</taxon>
        <taxon>Spermatophyta</taxon>
        <taxon>Magnoliopsida</taxon>
        <taxon>eudicotyledons</taxon>
        <taxon>Gunneridae</taxon>
        <taxon>Pentapetalae</taxon>
        <taxon>rosids</taxon>
        <taxon>fabids</taxon>
        <taxon>Rosales</taxon>
        <taxon>Moraceae</taxon>
        <taxon>Moreae</taxon>
        <taxon>Morus</taxon>
    </lineage>
</organism>
<dbReference type="Proteomes" id="UP000030645">
    <property type="component" value="Unassembled WGS sequence"/>
</dbReference>
<protein>
    <submittedName>
        <fullName evidence="1">Uncharacterized protein</fullName>
    </submittedName>
</protein>
<evidence type="ECO:0000313" key="1">
    <source>
        <dbReference type="EMBL" id="EXC66322.1"/>
    </source>
</evidence>
<dbReference type="KEGG" id="mnt:21383756"/>